<protein>
    <submittedName>
        <fullName evidence="2">Steroid 5-alpha reductase family enzyme</fullName>
    </submittedName>
</protein>
<dbReference type="PANTHER" id="PTHR32251">
    <property type="entry name" value="3-OXO-5-ALPHA-STEROID 4-DEHYDROGENASE"/>
    <property type="match status" value="1"/>
</dbReference>
<dbReference type="STRING" id="1839801.Dform_01470"/>
<dbReference type="EMBL" id="CP018258">
    <property type="protein sequence ID" value="APV44792.1"/>
    <property type="molecule type" value="Genomic_DNA"/>
</dbReference>
<name>A0A1P8F8Q5_9CHLR</name>
<keyword evidence="1" id="KW-0472">Membrane</keyword>
<feature type="transmembrane region" description="Helical" evidence="1">
    <location>
        <begin position="33"/>
        <end position="51"/>
    </location>
</feature>
<dbReference type="PROSITE" id="PS50244">
    <property type="entry name" value="S5A_REDUCTASE"/>
    <property type="match status" value="1"/>
</dbReference>
<dbReference type="Pfam" id="PF06966">
    <property type="entry name" value="DUF1295"/>
    <property type="match status" value="1"/>
</dbReference>
<feature type="transmembrane region" description="Helical" evidence="1">
    <location>
        <begin position="212"/>
        <end position="231"/>
    </location>
</feature>
<keyword evidence="1" id="KW-1133">Transmembrane helix</keyword>
<gene>
    <name evidence="2" type="ORF">Dform_01470</name>
</gene>
<accession>A0A1P8F8Q5</accession>
<keyword evidence="1" id="KW-0812">Transmembrane</keyword>
<keyword evidence="3" id="KW-1185">Reference proteome</keyword>
<dbReference type="PANTHER" id="PTHR32251:SF17">
    <property type="entry name" value="STEROID 5-ALPHA REDUCTASE C-TERMINAL DOMAIN-CONTAINING PROTEIN"/>
    <property type="match status" value="1"/>
</dbReference>
<feature type="transmembrane region" description="Helical" evidence="1">
    <location>
        <begin position="6"/>
        <end position="26"/>
    </location>
</feature>
<dbReference type="InterPro" id="IPR010721">
    <property type="entry name" value="UstE-like"/>
</dbReference>
<organism evidence="2 3">
    <name type="scientific">Dehalogenimonas formicexedens</name>
    <dbReference type="NCBI Taxonomy" id="1839801"/>
    <lineage>
        <taxon>Bacteria</taxon>
        <taxon>Bacillati</taxon>
        <taxon>Chloroflexota</taxon>
        <taxon>Dehalococcoidia</taxon>
        <taxon>Dehalococcoidales</taxon>
        <taxon>Dehalococcoidaceae</taxon>
        <taxon>Dehalogenimonas</taxon>
    </lineage>
</organism>
<feature type="transmembrane region" description="Helical" evidence="1">
    <location>
        <begin position="57"/>
        <end position="75"/>
    </location>
</feature>
<proteinExistence type="predicted"/>
<sequence length="260" mass="29793">MDTSEVIILSGAIILIYMSALFFVALRLKDNSIADIAWGPGFILVAVTTFLMTNDFALRQILVLSLVMIWGFRLAKRIYRRNRGKGEDPRYQKWREEWGSSFLIRSYLQIFILQGFFMWLISMPVVYIMVASTGSLGWLDFVGTAIWGTGFFFEATADKQLDCFLSDKSNRGKILDRGLWRYSRHPNYFGEVIQWWGIFIVALNLSGAWWTVIGPLTITGLILFVSGIPLLEKSMKQNPGFQDYAKRTSVFIPMLPKKPV</sequence>
<dbReference type="AlphaFoldDB" id="A0A1P8F8Q5"/>
<dbReference type="GO" id="GO:0016020">
    <property type="term" value="C:membrane"/>
    <property type="evidence" value="ECO:0007669"/>
    <property type="project" value="TreeGrafter"/>
</dbReference>
<dbReference type="OrthoDB" id="9779233at2"/>
<feature type="transmembrane region" description="Helical" evidence="1">
    <location>
        <begin position="110"/>
        <end position="130"/>
    </location>
</feature>
<dbReference type="Gene3D" id="1.20.120.1630">
    <property type="match status" value="1"/>
</dbReference>
<evidence type="ECO:0000313" key="3">
    <source>
        <dbReference type="Proteomes" id="UP000185934"/>
    </source>
</evidence>
<reference evidence="3" key="1">
    <citation type="submission" date="2016-11" db="EMBL/GenBank/DDBJ databases">
        <title>Dehalogenimonas formicexedens sp. nov., a chlorinated alkane respiring bacterium isolated from contaminated groundwater.</title>
        <authorList>
            <person name="Key T.A."/>
            <person name="Bowman K.S."/>
            <person name="Lee I."/>
            <person name="Chun J."/>
            <person name="Albuquerque L."/>
            <person name="da Costa M.S."/>
            <person name="Rainey F.A."/>
            <person name="Moe W.M."/>
        </authorList>
    </citation>
    <scope>NUCLEOTIDE SEQUENCE [LARGE SCALE GENOMIC DNA]</scope>
    <source>
        <strain evidence="3">NSZ-14</strain>
    </source>
</reference>
<dbReference type="KEGG" id="dfo:Dform_01470"/>
<evidence type="ECO:0000313" key="2">
    <source>
        <dbReference type="EMBL" id="APV44792.1"/>
    </source>
</evidence>
<evidence type="ECO:0000256" key="1">
    <source>
        <dbReference type="SAM" id="Phobius"/>
    </source>
</evidence>
<dbReference type="RefSeq" id="WP_076004420.1">
    <property type="nucleotide sequence ID" value="NZ_CP018258.1"/>
</dbReference>
<dbReference type="Proteomes" id="UP000185934">
    <property type="component" value="Chromosome"/>
</dbReference>